<accession>A0A4Q0T540</accession>
<dbReference type="InterPro" id="IPR052016">
    <property type="entry name" value="Bact_Sigma-Reg"/>
</dbReference>
<name>A0A4Q0T540_9BACT</name>
<keyword evidence="1" id="KW-0378">Hydrolase</keyword>
<dbReference type="Pfam" id="PF00498">
    <property type="entry name" value="FHA"/>
    <property type="match status" value="1"/>
</dbReference>
<organism evidence="3 4">
    <name type="scientific">Granulicella sibirica</name>
    <dbReference type="NCBI Taxonomy" id="2479048"/>
    <lineage>
        <taxon>Bacteria</taxon>
        <taxon>Pseudomonadati</taxon>
        <taxon>Acidobacteriota</taxon>
        <taxon>Terriglobia</taxon>
        <taxon>Terriglobales</taxon>
        <taxon>Acidobacteriaceae</taxon>
        <taxon>Granulicella</taxon>
    </lineage>
</organism>
<feature type="domain" description="FHA" evidence="2">
    <location>
        <begin position="28"/>
        <end position="77"/>
    </location>
</feature>
<dbReference type="PANTHER" id="PTHR43156">
    <property type="entry name" value="STAGE II SPORULATION PROTEIN E-RELATED"/>
    <property type="match status" value="1"/>
</dbReference>
<dbReference type="Gene3D" id="2.60.200.20">
    <property type="match status" value="1"/>
</dbReference>
<dbReference type="Gene3D" id="3.30.450.40">
    <property type="match status" value="1"/>
</dbReference>
<dbReference type="AlphaFoldDB" id="A0A4Q0T540"/>
<evidence type="ECO:0000313" key="3">
    <source>
        <dbReference type="EMBL" id="RXH58082.1"/>
    </source>
</evidence>
<dbReference type="PROSITE" id="PS50006">
    <property type="entry name" value="FHA_DOMAIN"/>
    <property type="match status" value="1"/>
</dbReference>
<dbReference type="PANTHER" id="PTHR43156:SF2">
    <property type="entry name" value="STAGE II SPORULATION PROTEIN E"/>
    <property type="match status" value="1"/>
</dbReference>
<sequence>MSVATYVPALSYATPDGESRILLDRPSTTIGRSPTQDLVLPESFVSRQHALISREGHTYELIDQNSTHGTYLNGARIQRAALNPGDTIQCGSPNAPKLRFHLQRTGESGISFLPTPVSDLLSTLSNFQPPDDATPAGPLEQLNFLLSAARQLNAGGAIDDILRALLQLTLKLTGVERGFVFLRKDGEMHLALGLHANGDPVEEDATVSRRAIARAIESESNFLISDTMTDHSASAWASVMVNKIRSIYCLPLRKRTAPGEPDHLLGLLYLDSQLKPGNLSEVDHQLLDAVATEAAALLHNVLLADAENFARKAREELAIAAQIHTSLMSIKLPVLPYAVLKGRSKPCHDIGGDFYDAVALTSASGEHDCVCVTMADVSGKGVSAAIVAATLQGIIHALMLTRQSLPEIAALLNQFLCTRQVGKYATMVMLKLYPDGRLEYLNCGHIQPVLVHGEGPTRQLRRLEDSNLVVGLIDTATYDSTFSTSAPTSASS</sequence>
<dbReference type="InterPro" id="IPR000253">
    <property type="entry name" value="FHA_dom"/>
</dbReference>
<comment type="caution">
    <text evidence="3">The sequence shown here is derived from an EMBL/GenBank/DDBJ whole genome shotgun (WGS) entry which is preliminary data.</text>
</comment>
<protein>
    <submittedName>
        <fullName evidence="3">Serine phosphatase RsbU, regulator of sigma subunit</fullName>
    </submittedName>
</protein>
<dbReference type="InterPro" id="IPR008984">
    <property type="entry name" value="SMAD_FHA_dom_sf"/>
</dbReference>
<evidence type="ECO:0000259" key="2">
    <source>
        <dbReference type="PROSITE" id="PS50006"/>
    </source>
</evidence>
<proteinExistence type="predicted"/>
<dbReference type="SUPFAM" id="SSF49879">
    <property type="entry name" value="SMAD/FHA domain"/>
    <property type="match status" value="1"/>
</dbReference>
<dbReference type="InterPro" id="IPR003018">
    <property type="entry name" value="GAF"/>
</dbReference>
<dbReference type="InterPro" id="IPR036457">
    <property type="entry name" value="PPM-type-like_dom_sf"/>
</dbReference>
<evidence type="ECO:0000256" key="1">
    <source>
        <dbReference type="ARBA" id="ARBA00022801"/>
    </source>
</evidence>
<dbReference type="SMART" id="SM00240">
    <property type="entry name" value="FHA"/>
    <property type="match status" value="1"/>
</dbReference>
<evidence type="ECO:0000313" key="4">
    <source>
        <dbReference type="Proteomes" id="UP000289437"/>
    </source>
</evidence>
<dbReference type="Pfam" id="PF01590">
    <property type="entry name" value="GAF"/>
    <property type="match status" value="1"/>
</dbReference>
<reference evidence="3 4" key="1">
    <citation type="submission" date="2018-11" db="EMBL/GenBank/DDBJ databases">
        <authorList>
            <person name="Mardanov A.V."/>
            <person name="Ravin N.V."/>
            <person name="Dedysh S.N."/>
        </authorList>
    </citation>
    <scope>NUCLEOTIDE SEQUENCE [LARGE SCALE GENOMIC DNA]</scope>
    <source>
        <strain evidence="3 4">AF10</strain>
    </source>
</reference>
<dbReference type="EMBL" id="RDSM01000001">
    <property type="protein sequence ID" value="RXH58082.1"/>
    <property type="molecule type" value="Genomic_DNA"/>
</dbReference>
<reference evidence="4" key="2">
    <citation type="submission" date="2019-02" db="EMBL/GenBank/DDBJ databases">
        <title>Granulicella sibirica sp. nov., a psychrotolerant acidobacterium isolated from an organic soil layer in forested tundra, West Siberia.</title>
        <authorList>
            <person name="Oshkin I.Y."/>
            <person name="Kulichevskaya I.S."/>
            <person name="Rijpstra W.I.C."/>
            <person name="Sinninghe Damste J.S."/>
            <person name="Rakitin A.L."/>
            <person name="Ravin N.V."/>
            <person name="Dedysh S.N."/>
        </authorList>
    </citation>
    <scope>NUCLEOTIDE SEQUENCE [LARGE SCALE GENOMIC DNA]</scope>
    <source>
        <strain evidence="4">AF10</strain>
    </source>
</reference>
<gene>
    <name evidence="3" type="ORF">GRAN_1392</name>
</gene>
<dbReference type="SUPFAM" id="SSF55781">
    <property type="entry name" value="GAF domain-like"/>
    <property type="match status" value="1"/>
</dbReference>
<dbReference type="GO" id="GO:0016791">
    <property type="term" value="F:phosphatase activity"/>
    <property type="evidence" value="ECO:0007669"/>
    <property type="project" value="TreeGrafter"/>
</dbReference>
<dbReference type="CDD" id="cd00060">
    <property type="entry name" value="FHA"/>
    <property type="match status" value="1"/>
</dbReference>
<dbReference type="Gene3D" id="3.60.40.10">
    <property type="entry name" value="PPM-type phosphatase domain"/>
    <property type="match status" value="1"/>
</dbReference>
<dbReference type="Pfam" id="PF07228">
    <property type="entry name" value="SpoIIE"/>
    <property type="match status" value="1"/>
</dbReference>
<dbReference type="Proteomes" id="UP000289437">
    <property type="component" value="Unassembled WGS sequence"/>
</dbReference>
<keyword evidence="4" id="KW-1185">Reference proteome</keyword>
<dbReference type="InterPro" id="IPR029016">
    <property type="entry name" value="GAF-like_dom_sf"/>
</dbReference>
<dbReference type="InterPro" id="IPR001932">
    <property type="entry name" value="PPM-type_phosphatase-like_dom"/>
</dbReference>
<dbReference type="SMART" id="SM00065">
    <property type="entry name" value="GAF"/>
    <property type="match status" value="1"/>
</dbReference>